<sequence>MLTDFPPPPGFTSYESRPYDEDSVAHYERAGTAEEAALLDATADAEWQEERAY</sequence>
<evidence type="ECO:0000313" key="2">
    <source>
        <dbReference type="EMBL" id="CAA9500498.1"/>
    </source>
</evidence>
<dbReference type="EMBL" id="CADCVY010000054">
    <property type="protein sequence ID" value="CAA9500498.1"/>
    <property type="molecule type" value="Genomic_DNA"/>
</dbReference>
<organism evidence="2">
    <name type="scientific">uncultured Sphingomonas sp</name>
    <dbReference type="NCBI Taxonomy" id="158754"/>
    <lineage>
        <taxon>Bacteria</taxon>
        <taxon>Pseudomonadati</taxon>
        <taxon>Pseudomonadota</taxon>
        <taxon>Alphaproteobacteria</taxon>
        <taxon>Sphingomonadales</taxon>
        <taxon>Sphingomonadaceae</taxon>
        <taxon>Sphingomonas</taxon>
        <taxon>environmental samples</taxon>
    </lineage>
</organism>
<feature type="compositionally biased region" description="Pro residues" evidence="1">
    <location>
        <begin position="1"/>
        <end position="10"/>
    </location>
</feature>
<reference evidence="2" key="1">
    <citation type="submission" date="2020-02" db="EMBL/GenBank/DDBJ databases">
        <authorList>
            <person name="Meier V. D."/>
        </authorList>
    </citation>
    <scope>NUCLEOTIDE SEQUENCE</scope>
    <source>
        <strain evidence="2">AVDCRST_MAG44</strain>
    </source>
</reference>
<gene>
    <name evidence="2" type="ORF">AVDCRST_MAG44-734</name>
</gene>
<accession>A0A6J4SJW6</accession>
<proteinExistence type="predicted"/>
<dbReference type="AlphaFoldDB" id="A0A6J4SJW6"/>
<evidence type="ECO:0000256" key="1">
    <source>
        <dbReference type="SAM" id="MobiDB-lite"/>
    </source>
</evidence>
<protein>
    <submittedName>
        <fullName evidence="2">Uncharacterized protein</fullName>
    </submittedName>
</protein>
<feature type="region of interest" description="Disordered" evidence="1">
    <location>
        <begin position="1"/>
        <end position="20"/>
    </location>
</feature>
<name>A0A6J4SJW6_9SPHN</name>